<comment type="caution">
    <text evidence="1">The sequence shown here is derived from an EMBL/GenBank/DDBJ whole genome shotgun (WGS) entry which is preliminary data.</text>
</comment>
<keyword evidence="2" id="KW-1185">Reference proteome</keyword>
<proteinExistence type="predicted"/>
<name>A0A433QV23_9FUNG</name>
<organism evidence="1 2">
    <name type="scientific">Jimgerdemannia flammicorona</name>
    <dbReference type="NCBI Taxonomy" id="994334"/>
    <lineage>
        <taxon>Eukaryota</taxon>
        <taxon>Fungi</taxon>
        <taxon>Fungi incertae sedis</taxon>
        <taxon>Mucoromycota</taxon>
        <taxon>Mucoromycotina</taxon>
        <taxon>Endogonomycetes</taxon>
        <taxon>Endogonales</taxon>
        <taxon>Endogonaceae</taxon>
        <taxon>Jimgerdemannia</taxon>
    </lineage>
</organism>
<evidence type="ECO:0000313" key="2">
    <source>
        <dbReference type="Proteomes" id="UP000274822"/>
    </source>
</evidence>
<dbReference type="Proteomes" id="UP000274822">
    <property type="component" value="Unassembled WGS sequence"/>
</dbReference>
<evidence type="ECO:0000313" key="1">
    <source>
        <dbReference type="EMBL" id="RUS33567.1"/>
    </source>
</evidence>
<dbReference type="AlphaFoldDB" id="A0A433QV23"/>
<protein>
    <submittedName>
        <fullName evidence="1">Uncharacterized protein</fullName>
    </submittedName>
</protein>
<sequence>MSFNVIHHPSIRHTCAQTLLPTRNLSRRDPSPKETPLRPLLLRFSPTKLYSSRFLLMSLRRQNFSADEIFSKTPLVSEFLTDEIPLFAEIIVDKRTKALHRRSSLLYNCHDLGAHWTVSRRPPSLKNHWRPAGKPAGFQRIANPHRCLVLPEETSPATSCIDTVGYIR</sequence>
<gene>
    <name evidence="1" type="ORF">BC938DRAFT_471093</name>
</gene>
<reference evidence="1 2" key="1">
    <citation type="journal article" date="2018" name="New Phytol.">
        <title>Phylogenomics of Endogonaceae and evolution of mycorrhizas within Mucoromycota.</title>
        <authorList>
            <person name="Chang Y."/>
            <person name="Desiro A."/>
            <person name="Na H."/>
            <person name="Sandor L."/>
            <person name="Lipzen A."/>
            <person name="Clum A."/>
            <person name="Barry K."/>
            <person name="Grigoriev I.V."/>
            <person name="Martin F.M."/>
            <person name="Stajich J.E."/>
            <person name="Smith M.E."/>
            <person name="Bonito G."/>
            <person name="Spatafora J.W."/>
        </authorList>
    </citation>
    <scope>NUCLEOTIDE SEQUENCE [LARGE SCALE GENOMIC DNA]</scope>
    <source>
        <strain evidence="1 2">AD002</strain>
    </source>
</reference>
<accession>A0A433QV23</accession>
<dbReference type="EMBL" id="RBNJ01001101">
    <property type="protein sequence ID" value="RUS33567.1"/>
    <property type="molecule type" value="Genomic_DNA"/>
</dbReference>